<dbReference type="PANTHER" id="PTHR47130">
    <property type="entry name" value="SI:DKEY-19B23.11-RELATED"/>
    <property type="match status" value="1"/>
</dbReference>
<evidence type="ECO:0000313" key="3">
    <source>
        <dbReference type="Proteomes" id="UP000265120"/>
    </source>
</evidence>
<dbReference type="PROSITE" id="PS51034">
    <property type="entry name" value="ZP_2"/>
    <property type="match status" value="1"/>
</dbReference>
<reference evidence="2 3" key="1">
    <citation type="journal article" date="2014" name="Nat. Genet.">
        <title>Whole-genome sequence of a flatfish provides insights into ZW sex chromosome evolution and adaptation to a benthic lifestyle.</title>
        <authorList>
            <person name="Chen S."/>
            <person name="Zhang G."/>
            <person name="Shao C."/>
            <person name="Huang Q."/>
            <person name="Liu G."/>
            <person name="Zhang P."/>
            <person name="Song W."/>
            <person name="An N."/>
            <person name="Chalopin D."/>
            <person name="Volff J.N."/>
            <person name="Hong Y."/>
            <person name="Li Q."/>
            <person name="Sha Z."/>
            <person name="Zhou H."/>
            <person name="Xie M."/>
            <person name="Yu Q."/>
            <person name="Liu Y."/>
            <person name="Xiang H."/>
            <person name="Wang N."/>
            <person name="Wu K."/>
            <person name="Yang C."/>
            <person name="Zhou Q."/>
            <person name="Liao X."/>
            <person name="Yang L."/>
            <person name="Hu Q."/>
            <person name="Zhang J."/>
            <person name="Meng L."/>
            <person name="Jin L."/>
            <person name="Tian Y."/>
            <person name="Lian J."/>
            <person name="Yang J."/>
            <person name="Miao G."/>
            <person name="Liu S."/>
            <person name="Liang Z."/>
            <person name="Yan F."/>
            <person name="Li Y."/>
            <person name="Sun B."/>
            <person name="Zhang H."/>
            <person name="Zhang J."/>
            <person name="Zhu Y."/>
            <person name="Du M."/>
            <person name="Zhao Y."/>
            <person name="Schartl M."/>
            <person name="Tang Q."/>
            <person name="Wang J."/>
        </authorList>
    </citation>
    <scope>NUCLEOTIDE SEQUENCE</scope>
</reference>
<dbReference type="InterPro" id="IPR058876">
    <property type="entry name" value="Ig-like_ZP"/>
</dbReference>
<evidence type="ECO:0000313" key="2">
    <source>
        <dbReference type="Ensembl" id="ENSCSEP00000027165.1"/>
    </source>
</evidence>
<dbReference type="OMA" id="DMSIACP"/>
<evidence type="ECO:0000259" key="1">
    <source>
        <dbReference type="PROSITE" id="PS51034"/>
    </source>
</evidence>
<accession>A0A3P8WR90</accession>
<name>A0A3P8WR90_CYNSE</name>
<dbReference type="Pfam" id="PF23344">
    <property type="entry name" value="ZP-N"/>
    <property type="match status" value="1"/>
</dbReference>
<dbReference type="AlphaFoldDB" id="A0A3P8WR90"/>
<dbReference type="PANTHER" id="PTHR47130:SF6">
    <property type="entry name" value="EGG ENVELOPE GLYCOPROTEIN-LIKE PRECURSOR"/>
    <property type="match status" value="1"/>
</dbReference>
<dbReference type="Pfam" id="PF26562">
    <property type="entry name" value="Ig-like"/>
    <property type="match status" value="1"/>
</dbReference>
<dbReference type="InParanoid" id="A0A3P8WR90"/>
<reference evidence="2" key="2">
    <citation type="submission" date="2025-08" db="UniProtKB">
        <authorList>
            <consortium name="Ensembl"/>
        </authorList>
    </citation>
    <scope>IDENTIFICATION</scope>
</reference>
<dbReference type="Ensembl" id="ENSCSET00000027531.1">
    <property type="protein sequence ID" value="ENSCSEP00000027165.1"/>
    <property type="gene ID" value="ENSCSEG00000017348.1"/>
</dbReference>
<organism evidence="2 3">
    <name type="scientific">Cynoglossus semilaevis</name>
    <name type="common">Tongue sole</name>
    <dbReference type="NCBI Taxonomy" id="244447"/>
    <lineage>
        <taxon>Eukaryota</taxon>
        <taxon>Metazoa</taxon>
        <taxon>Chordata</taxon>
        <taxon>Craniata</taxon>
        <taxon>Vertebrata</taxon>
        <taxon>Euteleostomi</taxon>
        <taxon>Actinopterygii</taxon>
        <taxon>Neopterygii</taxon>
        <taxon>Teleostei</taxon>
        <taxon>Neoteleostei</taxon>
        <taxon>Acanthomorphata</taxon>
        <taxon>Carangaria</taxon>
        <taxon>Pleuronectiformes</taxon>
        <taxon>Pleuronectoidei</taxon>
        <taxon>Cynoglossidae</taxon>
        <taxon>Cynoglossinae</taxon>
        <taxon>Cynoglossus</taxon>
    </lineage>
</organism>
<dbReference type="InterPro" id="IPR001507">
    <property type="entry name" value="ZP_dom"/>
</dbReference>
<dbReference type="GeneTree" id="ENSGT00940000166283"/>
<dbReference type="STRING" id="244447.ENSCSEP00000027165"/>
<reference evidence="2" key="3">
    <citation type="submission" date="2025-09" db="UniProtKB">
        <authorList>
            <consortium name="Ensembl"/>
        </authorList>
    </citation>
    <scope>IDENTIFICATION</scope>
</reference>
<dbReference type="Gene3D" id="2.60.40.3210">
    <property type="entry name" value="Zona pellucida, ZP-N domain"/>
    <property type="match status" value="1"/>
</dbReference>
<dbReference type="InterPro" id="IPR055356">
    <property type="entry name" value="ZP-N"/>
</dbReference>
<keyword evidence="3" id="KW-1185">Reference proteome</keyword>
<proteinExistence type="predicted"/>
<sequence length="652" mass="74245">SQVQSKCEDRSLVIQVESMEVPQFEAIDENGSQILKEPLAARCGYTIISNKMATSTTLRASFFSCYTHNQNDVKFTFRFNVRLRTSKGIWETQSISTLCFGPKWAHREVVCEEDYMEATVSDLDSTGLMLYVLFLIQVQSSTKATWQLMFLQGDGHKTFMSIQEAESLGYIVTSSAHRVVLRTDQRSPHAKVMMVHGVPVEVIQVSVVFRRLQMVVLLDLTMRVCWFSDSGEFNGAWLLWDVPWVMLPLVDESAVFESQYVGIRVDGEFLDQNNATSKGLRLVHSGDLVLIAVPFRAEGGYRKSWVVNNTYKEEFGISLLYEHDFSLTYDGSRRINIKHRLLRVLATPPLCHPPFKTLDNDVAFHILLGNIPSDVVLEEVWINKKQVMSGHNSNTIVLVFQYLGGGVVQYSAHLKFTLTIIPQRESYYHHTFVSSRVTNTFPPQIMAQCLHQGICFTIVQASPSLSLWEVGVDHEPLTFELVAQRGYKLHNDSHRMTLEVPIYSIGYRYDDINLFNFYGTFELLLRDSRTLQVQASTSKRCLFKTEDMTVCSSDGTITVITGTKSTRPTVQLKKLHLLDPDCRPKQLDESRALFEFRVNTCGTRPMVGESYVVYENEVIHDRQLITDGPNLISRDSQFNINLQTFSDCFLSG</sequence>
<dbReference type="Proteomes" id="UP000265120">
    <property type="component" value="Chromosome 7"/>
</dbReference>
<feature type="domain" description="ZP" evidence="1">
    <location>
        <begin position="550"/>
        <end position="652"/>
    </location>
</feature>
<protein>
    <recommendedName>
        <fullName evidence="1">ZP domain-containing protein</fullName>
    </recommendedName>
</protein>